<proteinExistence type="predicted"/>
<accession>A0ABN8NYG8</accession>
<dbReference type="Proteomes" id="UP001159405">
    <property type="component" value="Unassembled WGS sequence"/>
</dbReference>
<evidence type="ECO:0008006" key="3">
    <source>
        <dbReference type="Google" id="ProtNLM"/>
    </source>
</evidence>
<feature type="non-terminal residue" evidence="1">
    <location>
        <position position="109"/>
    </location>
</feature>
<keyword evidence="2" id="KW-1185">Reference proteome</keyword>
<gene>
    <name evidence="1" type="ORF">PLOB_00031969</name>
</gene>
<comment type="caution">
    <text evidence="1">The sequence shown here is derived from an EMBL/GenBank/DDBJ whole genome shotgun (WGS) entry which is preliminary data.</text>
</comment>
<sequence>MPRQKESYNLYPPLTVANVHLEKSFCVKYLAHYVSKATLINVYYSLIYSYLTYACTLWGNNYNAPLSQIVKLQNKAVRVINDVPSLESITPHYTSLGLLKFPDIVKLNT</sequence>
<evidence type="ECO:0000313" key="1">
    <source>
        <dbReference type="EMBL" id="CAH3125699.1"/>
    </source>
</evidence>
<name>A0ABN8NYG8_9CNID</name>
<protein>
    <recommendedName>
        <fullName evidence="3">RNA-directed DNA polymerase</fullName>
    </recommendedName>
</protein>
<organism evidence="1 2">
    <name type="scientific">Porites lobata</name>
    <dbReference type="NCBI Taxonomy" id="104759"/>
    <lineage>
        <taxon>Eukaryota</taxon>
        <taxon>Metazoa</taxon>
        <taxon>Cnidaria</taxon>
        <taxon>Anthozoa</taxon>
        <taxon>Hexacorallia</taxon>
        <taxon>Scleractinia</taxon>
        <taxon>Fungiina</taxon>
        <taxon>Poritidae</taxon>
        <taxon>Porites</taxon>
    </lineage>
</organism>
<reference evidence="1 2" key="1">
    <citation type="submission" date="2022-05" db="EMBL/GenBank/DDBJ databases">
        <authorList>
            <consortium name="Genoscope - CEA"/>
            <person name="William W."/>
        </authorList>
    </citation>
    <scope>NUCLEOTIDE SEQUENCE [LARGE SCALE GENOMIC DNA]</scope>
</reference>
<evidence type="ECO:0000313" key="2">
    <source>
        <dbReference type="Proteomes" id="UP001159405"/>
    </source>
</evidence>
<dbReference type="EMBL" id="CALNXK010000041">
    <property type="protein sequence ID" value="CAH3125699.1"/>
    <property type="molecule type" value="Genomic_DNA"/>
</dbReference>